<organism evidence="1">
    <name type="scientific">Cellulosimicrobium sp. ES-005</name>
    <dbReference type="NCBI Taxonomy" id="3163031"/>
    <lineage>
        <taxon>Bacteria</taxon>
        <taxon>Bacillati</taxon>
        <taxon>Actinomycetota</taxon>
        <taxon>Actinomycetes</taxon>
        <taxon>Micrococcales</taxon>
        <taxon>Promicromonosporaceae</taxon>
        <taxon>Cellulosimicrobium</taxon>
    </lineage>
</organism>
<protein>
    <submittedName>
        <fullName evidence="1">Uncharacterized protein</fullName>
    </submittedName>
</protein>
<name>A0AAU8FZL3_9MICO</name>
<gene>
    <name evidence="1" type="ORF">ABRQ22_15055</name>
</gene>
<dbReference type="AlphaFoldDB" id="A0AAU8FZL3"/>
<dbReference type="EMBL" id="CP159290">
    <property type="protein sequence ID" value="XCH28904.1"/>
    <property type="molecule type" value="Genomic_DNA"/>
</dbReference>
<accession>A0AAU8FZL3</accession>
<sequence length="62" mass="6902">MTMTTDRIEKATPLRDRLEAAGIDAMEFSERVGLALGTVLWASVTDAQWAHYVERYTDAGGR</sequence>
<proteinExistence type="predicted"/>
<reference evidence="1" key="1">
    <citation type="submission" date="2024-06" db="EMBL/GenBank/DDBJ databases">
        <title>Complete genome sequence of the cellulolytic actinobacterium, Cellulosimicrobium ES-005.</title>
        <authorList>
            <person name="Matthews C.T."/>
            <person name="Underwood K.D."/>
            <person name="Ghanchi K.M."/>
            <person name="Fields S.D."/>
            <person name="Gardner S.G."/>
        </authorList>
    </citation>
    <scope>NUCLEOTIDE SEQUENCE</scope>
    <source>
        <strain evidence="1">ES-005</strain>
    </source>
</reference>
<dbReference type="RefSeq" id="WP_144721268.1">
    <property type="nucleotide sequence ID" value="NZ_CP159290.1"/>
</dbReference>
<evidence type="ECO:0000313" key="1">
    <source>
        <dbReference type="EMBL" id="XCH28904.1"/>
    </source>
</evidence>